<dbReference type="Proteomes" id="UP000294360">
    <property type="component" value="Chromosome"/>
</dbReference>
<name>A0A4U8YUM6_METTU</name>
<proteinExistence type="predicted"/>
<dbReference type="AlphaFoldDB" id="A0A4U8YUM6"/>
<accession>A0A4U8YUM6</accession>
<evidence type="ECO:0000313" key="1">
    <source>
        <dbReference type="EMBL" id="VFU06982.1"/>
    </source>
</evidence>
<protein>
    <submittedName>
        <fullName evidence="1">Uncharacterized protein</fullName>
    </submittedName>
</protein>
<gene>
    <name evidence="1" type="ORF">MTUNDRAET4_0089</name>
</gene>
<sequence>MKNAVDCKAIGVLPDLRRNHGRCFGGFDPQTPNLGRWPSRYGRIRHCAPACRRERRDFDGRTQRT</sequence>
<evidence type="ECO:0000313" key="2">
    <source>
        <dbReference type="Proteomes" id="UP000294360"/>
    </source>
</evidence>
<dbReference type="EMBL" id="LR536450">
    <property type="protein sequence ID" value="VFU06982.1"/>
    <property type="molecule type" value="Genomic_DNA"/>
</dbReference>
<reference evidence="1 2" key="1">
    <citation type="submission" date="2019-03" db="EMBL/GenBank/DDBJ databases">
        <authorList>
            <person name="Kox A.R. M."/>
        </authorList>
    </citation>
    <scope>NUCLEOTIDE SEQUENCE [LARGE SCALE GENOMIC DNA]</scope>
    <source>
        <strain evidence="1">MTUNDRAET4 annotated genome</strain>
    </source>
</reference>
<dbReference type="KEGG" id="mtun:MTUNDRAET4_0089"/>
<organism evidence="1 2">
    <name type="scientific">Methylocella tundrae</name>
    <dbReference type="NCBI Taxonomy" id="227605"/>
    <lineage>
        <taxon>Bacteria</taxon>
        <taxon>Pseudomonadati</taxon>
        <taxon>Pseudomonadota</taxon>
        <taxon>Alphaproteobacteria</taxon>
        <taxon>Hyphomicrobiales</taxon>
        <taxon>Beijerinckiaceae</taxon>
        <taxon>Methylocella</taxon>
    </lineage>
</organism>